<dbReference type="InterPro" id="IPR036691">
    <property type="entry name" value="Endo/exonu/phosph_ase_sf"/>
</dbReference>
<reference evidence="2 3" key="1">
    <citation type="journal article" date="2016" name="Sci. Rep.">
        <title>The Dendrobium catenatum Lindl. genome sequence provides insights into polysaccharide synthase, floral development and adaptive evolution.</title>
        <authorList>
            <person name="Zhang G.Q."/>
            <person name="Xu Q."/>
            <person name="Bian C."/>
            <person name="Tsai W.C."/>
            <person name="Yeh C.M."/>
            <person name="Liu K.W."/>
            <person name="Yoshida K."/>
            <person name="Zhang L.S."/>
            <person name="Chang S.B."/>
            <person name="Chen F."/>
            <person name="Shi Y."/>
            <person name="Su Y.Y."/>
            <person name="Zhang Y.Q."/>
            <person name="Chen L.J."/>
            <person name="Yin Y."/>
            <person name="Lin M."/>
            <person name="Huang H."/>
            <person name="Deng H."/>
            <person name="Wang Z.W."/>
            <person name="Zhu S.L."/>
            <person name="Zhao X."/>
            <person name="Deng C."/>
            <person name="Niu S.C."/>
            <person name="Huang J."/>
            <person name="Wang M."/>
            <person name="Liu G.H."/>
            <person name="Yang H.J."/>
            <person name="Xiao X.J."/>
            <person name="Hsiao Y.Y."/>
            <person name="Wu W.L."/>
            <person name="Chen Y.Y."/>
            <person name="Mitsuda N."/>
            <person name="Ohme-Takagi M."/>
            <person name="Luo Y.B."/>
            <person name="Van de Peer Y."/>
            <person name="Liu Z.J."/>
        </authorList>
    </citation>
    <scope>NUCLEOTIDE SEQUENCE [LARGE SCALE GENOMIC DNA]</scope>
    <source>
        <tissue evidence="2">The whole plant</tissue>
    </source>
</reference>
<proteinExistence type="predicted"/>
<dbReference type="GO" id="GO:0003824">
    <property type="term" value="F:catalytic activity"/>
    <property type="evidence" value="ECO:0007669"/>
    <property type="project" value="InterPro"/>
</dbReference>
<dbReference type="SUPFAM" id="SSF56219">
    <property type="entry name" value="DNase I-like"/>
    <property type="match status" value="1"/>
</dbReference>
<dbReference type="EMBL" id="KZ503416">
    <property type="protein sequence ID" value="PKU64445.1"/>
    <property type="molecule type" value="Genomic_DNA"/>
</dbReference>
<protein>
    <recommendedName>
        <fullName evidence="1">Endonuclease/exonuclease/phosphatase domain-containing protein</fullName>
    </recommendedName>
</protein>
<dbReference type="PANTHER" id="PTHR33710:SF71">
    <property type="entry name" value="ENDONUCLEASE_EXONUCLEASE_PHOSPHATASE DOMAIN-CONTAINING PROTEIN"/>
    <property type="match status" value="1"/>
</dbReference>
<sequence length="267" mass="30590">MTSFPLLASWNTRGFNSPDKVLCCKNLVKTFDLDLLFLLETRISPTSLRNPWFISSHSVFSVEGSYDNFDYASPGRIWIKWNSSSVSFKPAFTSSQLIHGSVFSGTTEAYCVFVVYASNALEERLMLWKDLADIAIGITSPWIILGDFNCCRSSNEKAGGSLLSNSKVADFNNLIFNIDVHDLSSIGHYFTWYNQRTDNPIHIKLDRMLVNDCWLGNFPSSFYLVDNPQISDHSPIILQMDQSKRKNHRFLFKNYWLANSEFWDSLI</sequence>
<dbReference type="AlphaFoldDB" id="A0A2I0VM13"/>
<gene>
    <name evidence="2" type="ORF">MA16_Dca008368</name>
</gene>
<name>A0A2I0VM13_9ASPA</name>
<dbReference type="Proteomes" id="UP000233837">
    <property type="component" value="Unassembled WGS sequence"/>
</dbReference>
<feature type="domain" description="Endonuclease/exonuclease/phosphatase" evidence="1">
    <location>
        <begin position="8"/>
        <end position="233"/>
    </location>
</feature>
<organism evidence="2 3">
    <name type="scientific">Dendrobium catenatum</name>
    <dbReference type="NCBI Taxonomy" id="906689"/>
    <lineage>
        <taxon>Eukaryota</taxon>
        <taxon>Viridiplantae</taxon>
        <taxon>Streptophyta</taxon>
        <taxon>Embryophyta</taxon>
        <taxon>Tracheophyta</taxon>
        <taxon>Spermatophyta</taxon>
        <taxon>Magnoliopsida</taxon>
        <taxon>Liliopsida</taxon>
        <taxon>Asparagales</taxon>
        <taxon>Orchidaceae</taxon>
        <taxon>Epidendroideae</taxon>
        <taxon>Malaxideae</taxon>
        <taxon>Dendrobiinae</taxon>
        <taxon>Dendrobium</taxon>
    </lineage>
</organism>
<dbReference type="Gene3D" id="3.60.10.10">
    <property type="entry name" value="Endonuclease/exonuclease/phosphatase"/>
    <property type="match status" value="1"/>
</dbReference>
<accession>A0A2I0VM13</accession>
<evidence type="ECO:0000259" key="1">
    <source>
        <dbReference type="Pfam" id="PF03372"/>
    </source>
</evidence>
<reference evidence="2 3" key="2">
    <citation type="journal article" date="2017" name="Nature">
        <title>The Apostasia genome and the evolution of orchids.</title>
        <authorList>
            <person name="Zhang G.Q."/>
            <person name="Liu K.W."/>
            <person name="Li Z."/>
            <person name="Lohaus R."/>
            <person name="Hsiao Y.Y."/>
            <person name="Niu S.C."/>
            <person name="Wang J.Y."/>
            <person name="Lin Y.C."/>
            <person name="Xu Q."/>
            <person name="Chen L.J."/>
            <person name="Yoshida K."/>
            <person name="Fujiwara S."/>
            <person name="Wang Z.W."/>
            <person name="Zhang Y.Q."/>
            <person name="Mitsuda N."/>
            <person name="Wang M."/>
            <person name="Liu G.H."/>
            <person name="Pecoraro L."/>
            <person name="Huang H.X."/>
            <person name="Xiao X.J."/>
            <person name="Lin M."/>
            <person name="Wu X.Y."/>
            <person name="Wu W.L."/>
            <person name="Chen Y.Y."/>
            <person name="Chang S.B."/>
            <person name="Sakamoto S."/>
            <person name="Ohme-Takagi M."/>
            <person name="Yagi M."/>
            <person name="Zeng S.J."/>
            <person name="Shen C.Y."/>
            <person name="Yeh C.M."/>
            <person name="Luo Y.B."/>
            <person name="Tsai W.C."/>
            <person name="Van de Peer Y."/>
            <person name="Liu Z.J."/>
        </authorList>
    </citation>
    <scope>NUCLEOTIDE SEQUENCE [LARGE SCALE GENOMIC DNA]</scope>
    <source>
        <tissue evidence="2">The whole plant</tissue>
    </source>
</reference>
<evidence type="ECO:0000313" key="2">
    <source>
        <dbReference type="EMBL" id="PKU64445.1"/>
    </source>
</evidence>
<dbReference type="InterPro" id="IPR005135">
    <property type="entry name" value="Endo/exonuclease/phosphatase"/>
</dbReference>
<dbReference type="PANTHER" id="PTHR33710">
    <property type="entry name" value="BNAC02G09200D PROTEIN"/>
    <property type="match status" value="1"/>
</dbReference>
<keyword evidence="3" id="KW-1185">Reference proteome</keyword>
<dbReference type="Pfam" id="PF03372">
    <property type="entry name" value="Exo_endo_phos"/>
    <property type="match status" value="1"/>
</dbReference>
<evidence type="ECO:0000313" key="3">
    <source>
        <dbReference type="Proteomes" id="UP000233837"/>
    </source>
</evidence>